<dbReference type="Gene3D" id="1.10.10.1200">
    <property type="entry name" value="MAGE homology domain, winged helix WH1 motif"/>
    <property type="match status" value="1"/>
</dbReference>
<dbReference type="InterPro" id="IPR002190">
    <property type="entry name" value="MHD_dom"/>
</dbReference>
<feature type="compositionally biased region" description="Low complexity" evidence="1">
    <location>
        <begin position="71"/>
        <end position="82"/>
    </location>
</feature>
<evidence type="ECO:0000313" key="3">
    <source>
        <dbReference type="Proteomes" id="UP000081671"/>
    </source>
</evidence>
<dbReference type="AlphaFoldDB" id="A0A1S3GPG8"/>
<dbReference type="Proteomes" id="UP000081671">
    <property type="component" value="Unplaced"/>
</dbReference>
<dbReference type="InParanoid" id="A0A1S3GPG8"/>
<dbReference type="Gene3D" id="1.10.10.1210">
    <property type="entry name" value="MAGE homology domain, winged helix WH2 motif"/>
    <property type="match status" value="1"/>
</dbReference>
<proteinExistence type="predicted"/>
<evidence type="ECO:0000256" key="1">
    <source>
        <dbReference type="SAM" id="MobiDB-lite"/>
    </source>
</evidence>
<feature type="region of interest" description="Disordered" evidence="1">
    <location>
        <begin position="1"/>
        <end position="92"/>
    </location>
</feature>
<evidence type="ECO:0000313" key="4">
    <source>
        <dbReference type="RefSeq" id="XP_012890773.1"/>
    </source>
</evidence>
<evidence type="ECO:0000259" key="2">
    <source>
        <dbReference type="PROSITE" id="PS50838"/>
    </source>
</evidence>
<dbReference type="CTD" id="4100"/>
<dbReference type="InterPro" id="IPR037445">
    <property type="entry name" value="MAGE"/>
</dbReference>
<keyword evidence="3" id="KW-1185">Reference proteome</keyword>
<dbReference type="Pfam" id="PF01454">
    <property type="entry name" value="MAGE"/>
    <property type="match status" value="1"/>
</dbReference>
<feature type="domain" description="MAGE" evidence="2">
    <location>
        <begin position="114"/>
        <end position="312"/>
    </location>
</feature>
<organism evidence="3 4">
    <name type="scientific">Dipodomys ordii</name>
    <name type="common">Ord's kangaroo rat</name>
    <dbReference type="NCBI Taxonomy" id="10020"/>
    <lineage>
        <taxon>Eukaryota</taxon>
        <taxon>Metazoa</taxon>
        <taxon>Chordata</taxon>
        <taxon>Craniata</taxon>
        <taxon>Vertebrata</taxon>
        <taxon>Euteleostomi</taxon>
        <taxon>Mammalia</taxon>
        <taxon>Eutheria</taxon>
        <taxon>Euarchontoglires</taxon>
        <taxon>Glires</taxon>
        <taxon>Rodentia</taxon>
        <taxon>Castorimorpha</taxon>
        <taxon>Heteromyidae</taxon>
        <taxon>Dipodomyinae</taxon>
        <taxon>Dipodomys</taxon>
    </lineage>
</organism>
<dbReference type="PROSITE" id="PS50838">
    <property type="entry name" value="MAGE"/>
    <property type="match status" value="1"/>
</dbReference>
<dbReference type="InterPro" id="IPR041899">
    <property type="entry name" value="MAGE_WH2"/>
</dbReference>
<feature type="compositionally biased region" description="Polar residues" evidence="1">
    <location>
        <begin position="83"/>
        <end position="92"/>
    </location>
</feature>
<dbReference type="GeneID" id="106000118"/>
<dbReference type="KEGG" id="dord:106000118"/>
<dbReference type="InterPro" id="IPR041898">
    <property type="entry name" value="MAGE_WH1"/>
</dbReference>
<feature type="compositionally biased region" description="Low complexity" evidence="1">
    <location>
        <begin position="41"/>
        <end position="50"/>
    </location>
</feature>
<dbReference type="RefSeq" id="XP_012890773.1">
    <property type="nucleotide sequence ID" value="XM_013035319.1"/>
</dbReference>
<dbReference type="FunCoup" id="A0A1S3GPG8">
    <property type="interactions" value="787"/>
</dbReference>
<dbReference type="PANTHER" id="PTHR11736:SF153">
    <property type="entry name" value="MELANOMA-ASSOCIATED ANTIGEN 10"/>
    <property type="match status" value="1"/>
</dbReference>
<dbReference type="PANTHER" id="PTHR11736">
    <property type="entry name" value="MELANOMA-ASSOCIATED ANTIGEN MAGE ANTIGEN"/>
    <property type="match status" value="1"/>
</dbReference>
<dbReference type="GO" id="GO:0000122">
    <property type="term" value="P:negative regulation of transcription by RNA polymerase II"/>
    <property type="evidence" value="ECO:0007669"/>
    <property type="project" value="TreeGrafter"/>
</dbReference>
<dbReference type="SMART" id="SM01373">
    <property type="entry name" value="MAGE"/>
    <property type="match status" value="1"/>
</dbReference>
<dbReference type="Pfam" id="PF12440">
    <property type="entry name" value="MAGE_N"/>
    <property type="match status" value="1"/>
</dbReference>
<dbReference type="OrthoDB" id="9665809at2759"/>
<name>A0A1S3GPG8_DIPOR</name>
<reference evidence="4" key="1">
    <citation type="submission" date="2025-08" db="UniProtKB">
        <authorList>
            <consortium name="RefSeq"/>
        </authorList>
    </citation>
    <scope>IDENTIFICATION</scope>
    <source>
        <tissue evidence="4">Kidney</tissue>
    </source>
</reference>
<accession>A0A1S3GPG8</accession>
<dbReference type="FunFam" id="1.10.10.1210:FF:000001">
    <property type="entry name" value="melanoma-associated antigen D1"/>
    <property type="match status" value="1"/>
</dbReference>
<gene>
    <name evidence="4" type="primary">LOC106000118</name>
</gene>
<dbReference type="InterPro" id="IPR021072">
    <property type="entry name" value="MAGE_N"/>
</dbReference>
<sequence length="325" mass="36736">MPYRQRSRQGEREEDSQDQREARQGLVGRSPVLVAEEEKATATASSSSSAVIPGTPRVVPAPGLPGSPQRASSAPSALVSAAENQVNQGSRNQEQEHLFLGGNQGIIPRNPESLLGDVLALVPFLLLKYCRKELVTKAQMLEVITNHHEYYSVIFCKVSERLQLIFGLELKEVNPTNHSYILVTSLGLTYDGIMCDIQGVPKTGLLIMILCIIFKEGNRVSEAMIWETLSNMGVYPGSRHYLYGNPRKLITEIFVQERYLRYQQVPNSEPVCYEFLWGPRAYLETSKMKVLSWWALFSECEPTCFPSLYEEALREEREKERDPYA</sequence>
<protein>
    <submittedName>
        <fullName evidence="4">Melanoma-associated antigen 11</fullName>
    </submittedName>
</protein>
<dbReference type="SMART" id="SM01392">
    <property type="entry name" value="MAGE_N"/>
    <property type="match status" value="1"/>
</dbReference>
<dbReference type="GO" id="GO:0005634">
    <property type="term" value="C:nucleus"/>
    <property type="evidence" value="ECO:0007669"/>
    <property type="project" value="TreeGrafter"/>
</dbReference>